<feature type="transmembrane region" description="Helical" evidence="1">
    <location>
        <begin position="105"/>
        <end position="130"/>
    </location>
</feature>
<evidence type="ECO:0000259" key="3">
    <source>
        <dbReference type="Pfam" id="PF13828"/>
    </source>
</evidence>
<evidence type="ECO:0000259" key="2">
    <source>
        <dbReference type="Pfam" id="PF13240"/>
    </source>
</evidence>
<dbReference type="EMBL" id="JAUQUB010000002">
    <property type="protein sequence ID" value="MDO7882931.1"/>
    <property type="molecule type" value="Genomic_DNA"/>
</dbReference>
<organism evidence="4 5">
    <name type="scientific">Antiquaquibacter soli</name>
    <dbReference type="NCBI Taxonomy" id="3064523"/>
    <lineage>
        <taxon>Bacteria</taxon>
        <taxon>Bacillati</taxon>
        <taxon>Actinomycetota</taxon>
        <taxon>Actinomycetes</taxon>
        <taxon>Micrococcales</taxon>
        <taxon>Microbacteriaceae</taxon>
        <taxon>Antiquaquibacter</taxon>
    </lineage>
</organism>
<protein>
    <submittedName>
        <fullName evidence="4">DUF4190 domain-containing protein</fullName>
    </submittedName>
</protein>
<gene>
    <name evidence="4" type="ORF">Q5716_11905</name>
</gene>
<feature type="domain" description="DUF4190" evidence="3">
    <location>
        <begin position="70"/>
        <end position="123"/>
    </location>
</feature>
<keyword evidence="1" id="KW-1133">Transmembrane helix</keyword>
<keyword evidence="1" id="KW-0812">Transmembrane</keyword>
<evidence type="ECO:0000256" key="1">
    <source>
        <dbReference type="SAM" id="Phobius"/>
    </source>
</evidence>
<evidence type="ECO:0000313" key="4">
    <source>
        <dbReference type="EMBL" id="MDO7882931.1"/>
    </source>
</evidence>
<dbReference type="RefSeq" id="WP_305003360.1">
    <property type="nucleotide sequence ID" value="NZ_JAUQUB010000002.1"/>
</dbReference>
<name>A0ABT9BPH0_9MICO</name>
<proteinExistence type="predicted"/>
<feature type="domain" description="Zinc-ribbon" evidence="2">
    <location>
        <begin position="4"/>
        <end position="25"/>
    </location>
</feature>
<feature type="transmembrane region" description="Helical" evidence="1">
    <location>
        <begin position="70"/>
        <end position="93"/>
    </location>
</feature>
<evidence type="ECO:0000313" key="5">
    <source>
        <dbReference type="Proteomes" id="UP001241072"/>
    </source>
</evidence>
<keyword evidence="1" id="KW-0472">Membrane</keyword>
<comment type="caution">
    <text evidence="4">The sequence shown here is derived from an EMBL/GenBank/DDBJ whole genome shotgun (WGS) entry which is preliminary data.</text>
</comment>
<dbReference type="InterPro" id="IPR026870">
    <property type="entry name" value="Zinc_ribbon_dom"/>
</dbReference>
<dbReference type="Pfam" id="PF13828">
    <property type="entry name" value="DUF4190"/>
    <property type="match status" value="1"/>
</dbReference>
<keyword evidence="5" id="KW-1185">Reference proteome</keyword>
<dbReference type="Pfam" id="PF13240">
    <property type="entry name" value="Zn_Ribbon_1"/>
    <property type="match status" value="1"/>
</dbReference>
<accession>A0ABT9BPH0</accession>
<reference evidence="4 5" key="1">
    <citation type="submission" date="2023-07" db="EMBL/GenBank/DDBJ databases">
        <title>Protaetiibacter sp. nov WY-16 isolated from soil.</title>
        <authorList>
            <person name="Liu B."/>
            <person name="Wan Y."/>
        </authorList>
    </citation>
    <scope>NUCLEOTIDE SEQUENCE [LARGE SCALE GENOMIC DNA]</scope>
    <source>
        <strain evidence="4 5">WY-16</strain>
    </source>
</reference>
<dbReference type="InterPro" id="IPR025241">
    <property type="entry name" value="DUF4190"/>
</dbReference>
<dbReference type="Proteomes" id="UP001241072">
    <property type="component" value="Unassembled WGS sequence"/>
</dbReference>
<sequence length="134" mass="13843">MSTCPSCGAELSQEWKFCLQCGARLERAGDPAVEPAAAAPLERTAQVPTEVPAAIRPDGVAPPRAPLNPLALVALVLGVIGGPVAALFGHVAMRQIARSGERGMLLARIATVLGYVWLAIWAAVIAWVVVVGVG</sequence>